<organism evidence="2">
    <name type="scientific">Oryza barthii</name>
    <dbReference type="NCBI Taxonomy" id="65489"/>
    <lineage>
        <taxon>Eukaryota</taxon>
        <taxon>Viridiplantae</taxon>
        <taxon>Streptophyta</taxon>
        <taxon>Embryophyta</taxon>
        <taxon>Tracheophyta</taxon>
        <taxon>Spermatophyta</taxon>
        <taxon>Magnoliopsida</taxon>
        <taxon>Liliopsida</taxon>
        <taxon>Poales</taxon>
        <taxon>Poaceae</taxon>
        <taxon>BOP clade</taxon>
        <taxon>Oryzoideae</taxon>
        <taxon>Oryzeae</taxon>
        <taxon>Oryzinae</taxon>
        <taxon>Oryza</taxon>
    </lineage>
</organism>
<keyword evidence="1" id="KW-0472">Membrane</keyword>
<dbReference type="PANTHER" id="PTHR36042">
    <property type="entry name" value="OS05G0490900 PROTEIN"/>
    <property type="match status" value="1"/>
</dbReference>
<protein>
    <submittedName>
        <fullName evidence="2">Uncharacterized protein</fullName>
    </submittedName>
</protein>
<sequence length="107" mass="11600">MAVAVFMCNSQCLCLGYPRAPRLHYGATEGSLKSSNEADKQVPSWVHPGSDEPLPWAHKGGNGGQQKPVAIQLPFYAYLLTSAITFIVVVRLSTPSTPLYLSDPQIL</sequence>
<dbReference type="Proteomes" id="UP000026960">
    <property type="component" value="Chromosome 5"/>
</dbReference>
<dbReference type="AlphaFoldDB" id="A0A0D3G5L5"/>
<evidence type="ECO:0000256" key="1">
    <source>
        <dbReference type="SAM" id="Phobius"/>
    </source>
</evidence>
<dbReference type="EnsemblPlants" id="OBART05G10370.1">
    <property type="protein sequence ID" value="OBART05G10370.1"/>
    <property type="gene ID" value="OBART05G10370"/>
</dbReference>
<evidence type="ECO:0000313" key="3">
    <source>
        <dbReference type="Proteomes" id="UP000026960"/>
    </source>
</evidence>
<keyword evidence="1" id="KW-0812">Transmembrane</keyword>
<reference evidence="2" key="2">
    <citation type="submission" date="2015-03" db="UniProtKB">
        <authorList>
            <consortium name="EnsemblPlants"/>
        </authorList>
    </citation>
    <scope>IDENTIFICATION</scope>
</reference>
<dbReference type="PaxDb" id="65489-OBART05G10370.1"/>
<keyword evidence="3" id="KW-1185">Reference proteome</keyword>
<dbReference type="HOGENOM" id="CLU_2213955_0_0_1"/>
<dbReference type="Gramene" id="OBART05G10370.1">
    <property type="protein sequence ID" value="OBART05G10370.1"/>
    <property type="gene ID" value="OBART05G10370"/>
</dbReference>
<keyword evidence="1" id="KW-1133">Transmembrane helix</keyword>
<accession>A0A0D3G5L5</accession>
<reference evidence="2" key="1">
    <citation type="journal article" date="2009" name="Rice">
        <title>De Novo Next Generation Sequencing of Plant Genomes.</title>
        <authorList>
            <person name="Rounsley S."/>
            <person name="Marri P.R."/>
            <person name="Yu Y."/>
            <person name="He R."/>
            <person name="Sisneros N."/>
            <person name="Goicoechea J.L."/>
            <person name="Lee S.J."/>
            <person name="Angelova A."/>
            <person name="Kudrna D."/>
            <person name="Luo M."/>
            <person name="Affourtit J."/>
            <person name="Desany B."/>
            <person name="Knight J."/>
            <person name="Niazi F."/>
            <person name="Egholm M."/>
            <person name="Wing R.A."/>
        </authorList>
    </citation>
    <scope>NUCLEOTIDE SEQUENCE [LARGE SCALE GENOMIC DNA]</scope>
    <source>
        <strain evidence="2">cv. IRGC 105608</strain>
    </source>
</reference>
<name>A0A0D3G5L5_9ORYZ</name>
<dbReference type="PANTHER" id="PTHR36042:SF1">
    <property type="entry name" value="OS05G0490900 PROTEIN"/>
    <property type="match status" value="1"/>
</dbReference>
<feature type="transmembrane region" description="Helical" evidence="1">
    <location>
        <begin position="75"/>
        <end position="94"/>
    </location>
</feature>
<evidence type="ECO:0000313" key="2">
    <source>
        <dbReference type="EnsemblPlants" id="OBART05G10370.1"/>
    </source>
</evidence>
<dbReference type="STRING" id="65489.A0A0D3G5L5"/>
<proteinExistence type="predicted"/>